<dbReference type="Proteomes" id="UP001148737">
    <property type="component" value="Unassembled WGS sequence"/>
</dbReference>
<evidence type="ECO:0000313" key="2">
    <source>
        <dbReference type="Proteomes" id="UP001148737"/>
    </source>
</evidence>
<comment type="caution">
    <text evidence="1">The sequence shown here is derived from an EMBL/GenBank/DDBJ whole genome shotgun (WGS) entry which is preliminary data.</text>
</comment>
<protein>
    <submittedName>
        <fullName evidence="1">Uncharacterized protein</fullName>
    </submittedName>
</protein>
<sequence length="70" mass="7576">MGSPTVSNVSPAPSKPEMVPPPQTFAHELGTDNNNAANKWHNESAAEIDSQPVMGHQSGPVYEMPTENYR</sequence>
<keyword evidence="2" id="KW-1185">Reference proteome</keyword>
<evidence type="ECO:0000313" key="1">
    <source>
        <dbReference type="EMBL" id="KAJ3472323.1"/>
    </source>
</evidence>
<name>A0ACC1QCP4_9HYPO</name>
<proteinExistence type="predicted"/>
<dbReference type="EMBL" id="JANAKD010003239">
    <property type="protein sequence ID" value="KAJ3472323.1"/>
    <property type="molecule type" value="Genomic_DNA"/>
</dbReference>
<gene>
    <name evidence="1" type="ORF">NLG97_g11088</name>
</gene>
<organism evidence="1 2">
    <name type="scientific">Lecanicillium saksenae</name>
    <dbReference type="NCBI Taxonomy" id="468837"/>
    <lineage>
        <taxon>Eukaryota</taxon>
        <taxon>Fungi</taxon>
        <taxon>Dikarya</taxon>
        <taxon>Ascomycota</taxon>
        <taxon>Pezizomycotina</taxon>
        <taxon>Sordariomycetes</taxon>
        <taxon>Hypocreomycetidae</taxon>
        <taxon>Hypocreales</taxon>
        <taxon>Cordycipitaceae</taxon>
        <taxon>Lecanicillium</taxon>
    </lineage>
</organism>
<accession>A0ACC1QCP4</accession>
<reference evidence="1" key="1">
    <citation type="submission" date="2022-07" db="EMBL/GenBank/DDBJ databases">
        <title>Genome Sequence of Lecanicillium saksenae.</title>
        <authorList>
            <person name="Buettner E."/>
        </authorList>
    </citation>
    <scope>NUCLEOTIDE SEQUENCE</scope>
    <source>
        <strain evidence="1">VT-O1</strain>
    </source>
</reference>